<sequence>MLMHTEVPNSIPRTNSQLGRFIGRNFLKLFGWRVSGAFPDQSKFVAAVAPHTSNWDFIIAIAVKLSLGIEIKFLGKHTIFFWPLGVLLKKWGGIAVERSSKHGLVAQVADVFQQQDKLILGIAPEGTRKHTDEWKTGFLHIAYAANVPVVPMALDFRTKEFIVMPPVMLSGDIEADLALIKQQFPKAMAKYPSNVSG</sequence>
<dbReference type="CDD" id="cd07988">
    <property type="entry name" value="LPLAT_ABO13168-like"/>
    <property type="match status" value="1"/>
</dbReference>
<dbReference type="SMART" id="SM00563">
    <property type="entry name" value="PlsC"/>
    <property type="match status" value="1"/>
</dbReference>
<evidence type="ECO:0000256" key="3">
    <source>
        <dbReference type="ARBA" id="ARBA00023315"/>
    </source>
</evidence>
<keyword evidence="3 5" id="KW-0012">Acyltransferase</keyword>
<gene>
    <name evidence="5" type="ORF">WAE96_14560</name>
</gene>
<dbReference type="RefSeq" id="WP_336435961.1">
    <property type="nucleotide sequence ID" value="NZ_JBAWKS010000002.1"/>
</dbReference>
<dbReference type="PANTHER" id="PTHR10434:SF9">
    <property type="entry name" value="PHOSPHOLIPID_GLYCEROL ACYLTRANSFERASE DOMAIN-CONTAINING PROTEIN"/>
    <property type="match status" value="1"/>
</dbReference>
<proteinExistence type="predicted"/>
<dbReference type="EMBL" id="JBAWKS010000002">
    <property type="protein sequence ID" value="MEI4550890.1"/>
    <property type="molecule type" value="Genomic_DNA"/>
</dbReference>
<dbReference type="Proteomes" id="UP001382455">
    <property type="component" value="Unassembled WGS sequence"/>
</dbReference>
<comment type="pathway">
    <text evidence="1">Lipid metabolism.</text>
</comment>
<dbReference type="SUPFAM" id="SSF69593">
    <property type="entry name" value="Glycerol-3-phosphate (1)-acyltransferase"/>
    <property type="match status" value="1"/>
</dbReference>
<evidence type="ECO:0000256" key="1">
    <source>
        <dbReference type="ARBA" id="ARBA00005189"/>
    </source>
</evidence>
<keyword evidence="6" id="KW-1185">Reference proteome</keyword>
<dbReference type="GO" id="GO:0016746">
    <property type="term" value="F:acyltransferase activity"/>
    <property type="evidence" value="ECO:0007669"/>
    <property type="project" value="UniProtKB-KW"/>
</dbReference>
<evidence type="ECO:0000256" key="2">
    <source>
        <dbReference type="ARBA" id="ARBA00022679"/>
    </source>
</evidence>
<evidence type="ECO:0000313" key="6">
    <source>
        <dbReference type="Proteomes" id="UP001382455"/>
    </source>
</evidence>
<name>A0ABU8EV89_9GAMM</name>
<evidence type="ECO:0000259" key="4">
    <source>
        <dbReference type="SMART" id="SM00563"/>
    </source>
</evidence>
<comment type="caution">
    <text evidence="5">The sequence shown here is derived from an EMBL/GenBank/DDBJ whole genome shotgun (WGS) entry which is preliminary data.</text>
</comment>
<evidence type="ECO:0000313" key="5">
    <source>
        <dbReference type="EMBL" id="MEI4550890.1"/>
    </source>
</evidence>
<dbReference type="PANTHER" id="PTHR10434">
    <property type="entry name" value="1-ACYL-SN-GLYCEROL-3-PHOSPHATE ACYLTRANSFERASE"/>
    <property type="match status" value="1"/>
</dbReference>
<protein>
    <submittedName>
        <fullName evidence="5">Lysophospholipid acyltransferase family protein</fullName>
    </submittedName>
</protein>
<organism evidence="5 6">
    <name type="scientific">Pseudoalteromonas spongiae</name>
    <dbReference type="NCBI Taxonomy" id="298657"/>
    <lineage>
        <taxon>Bacteria</taxon>
        <taxon>Pseudomonadati</taxon>
        <taxon>Pseudomonadota</taxon>
        <taxon>Gammaproteobacteria</taxon>
        <taxon>Alteromonadales</taxon>
        <taxon>Pseudoalteromonadaceae</taxon>
        <taxon>Pseudoalteromonas</taxon>
    </lineage>
</organism>
<dbReference type="Pfam" id="PF01553">
    <property type="entry name" value="Acyltransferase"/>
    <property type="match status" value="1"/>
</dbReference>
<keyword evidence="2" id="KW-0808">Transferase</keyword>
<accession>A0ABU8EV89</accession>
<feature type="domain" description="Phospholipid/glycerol acyltransferase" evidence="4">
    <location>
        <begin position="45"/>
        <end position="157"/>
    </location>
</feature>
<reference evidence="5 6" key="1">
    <citation type="submission" date="2023-12" db="EMBL/GenBank/DDBJ databases">
        <title>Friends and Foes: Symbiotic and Algicidal bacterial influence on Karenia brevis blooms.</title>
        <authorList>
            <person name="Fei C."/>
            <person name="Mohamed A.R."/>
            <person name="Booker A."/>
            <person name="Arshad M."/>
            <person name="Klass S."/>
            <person name="Ahn S."/>
            <person name="Gilbert P.M."/>
            <person name="Heil C.A."/>
            <person name="Martinez J.M."/>
            <person name="Amin S.A."/>
        </authorList>
    </citation>
    <scope>NUCLEOTIDE SEQUENCE [LARGE SCALE GENOMIC DNA]</scope>
    <source>
        <strain evidence="5 6">CE15</strain>
    </source>
</reference>
<dbReference type="InterPro" id="IPR002123">
    <property type="entry name" value="Plipid/glycerol_acylTrfase"/>
</dbReference>